<dbReference type="InterPro" id="IPR001810">
    <property type="entry name" value="F-box_dom"/>
</dbReference>
<evidence type="ECO:0000259" key="1">
    <source>
        <dbReference type="PROSITE" id="PS50181"/>
    </source>
</evidence>
<dbReference type="OrthoDB" id="612216at2759"/>
<dbReference type="AlphaFoldDB" id="R0HJM5"/>
<dbReference type="CDD" id="cd22160">
    <property type="entry name" value="F-box_AtFBL13-like"/>
    <property type="match status" value="1"/>
</dbReference>
<protein>
    <recommendedName>
        <fullName evidence="1">F-box domain-containing protein</fullName>
    </recommendedName>
</protein>
<keyword evidence="3" id="KW-1185">Reference proteome</keyword>
<dbReference type="SUPFAM" id="SSF52047">
    <property type="entry name" value="RNI-like"/>
    <property type="match status" value="1"/>
</dbReference>
<evidence type="ECO:0000313" key="3">
    <source>
        <dbReference type="Proteomes" id="UP000029121"/>
    </source>
</evidence>
<dbReference type="InterPro" id="IPR036047">
    <property type="entry name" value="F-box-like_dom_sf"/>
</dbReference>
<dbReference type="PANTHER" id="PTHR31293:SF16">
    <property type="entry name" value="RNI-LIKE SUPERFAMILY PROTEIN"/>
    <property type="match status" value="1"/>
</dbReference>
<dbReference type="PANTHER" id="PTHR31293">
    <property type="entry name" value="RNI-LIKE SUPERFAMILY PROTEIN"/>
    <property type="match status" value="1"/>
</dbReference>
<dbReference type="InterPro" id="IPR055294">
    <property type="entry name" value="FBL60-like"/>
</dbReference>
<reference evidence="3" key="1">
    <citation type="journal article" date="2013" name="Nat. Genet.">
        <title>The Capsella rubella genome and the genomic consequences of rapid mating system evolution.</title>
        <authorList>
            <person name="Slotte T."/>
            <person name="Hazzouri K.M."/>
            <person name="Agren J.A."/>
            <person name="Koenig D."/>
            <person name="Maumus F."/>
            <person name="Guo Y.L."/>
            <person name="Steige K."/>
            <person name="Platts A.E."/>
            <person name="Escobar J.S."/>
            <person name="Newman L.K."/>
            <person name="Wang W."/>
            <person name="Mandakova T."/>
            <person name="Vello E."/>
            <person name="Smith L.M."/>
            <person name="Henz S.R."/>
            <person name="Steffen J."/>
            <person name="Takuno S."/>
            <person name="Brandvain Y."/>
            <person name="Coop G."/>
            <person name="Andolfatto P."/>
            <person name="Hu T.T."/>
            <person name="Blanchette M."/>
            <person name="Clark R.M."/>
            <person name="Quesneville H."/>
            <person name="Nordborg M."/>
            <person name="Gaut B.S."/>
            <person name="Lysak M.A."/>
            <person name="Jenkins J."/>
            <person name="Grimwood J."/>
            <person name="Chapman J."/>
            <person name="Prochnik S."/>
            <person name="Shu S."/>
            <person name="Rokhsar D."/>
            <person name="Schmutz J."/>
            <person name="Weigel D."/>
            <person name="Wright S.I."/>
        </authorList>
    </citation>
    <scope>NUCLEOTIDE SEQUENCE [LARGE SCALE GENOMIC DNA]</scope>
    <source>
        <strain evidence="3">cv. Monte Gargano</strain>
    </source>
</reference>
<name>R0HJM5_9BRAS</name>
<proteinExistence type="predicted"/>
<gene>
    <name evidence="2" type="ORF">CARUB_v10018753mg</name>
</gene>
<accession>R0HJM5</accession>
<dbReference type="Pfam" id="PF24758">
    <property type="entry name" value="LRR_At5g56370"/>
    <property type="match status" value="1"/>
</dbReference>
<dbReference type="Gene3D" id="3.80.10.10">
    <property type="entry name" value="Ribonuclease Inhibitor"/>
    <property type="match status" value="1"/>
</dbReference>
<dbReference type="InterPro" id="IPR053781">
    <property type="entry name" value="F-box_AtFBL13-like"/>
</dbReference>
<dbReference type="KEGG" id="crb:17885600"/>
<dbReference type="InterPro" id="IPR006566">
    <property type="entry name" value="FBD"/>
</dbReference>
<sequence length="458" mass="52654">MGSDEKMDLFNKLPDEVVSRILSLLPTKEAASTSVLAKKWRYLFAFVPDLDFDDSDFLHPEEGKREKDGVLQSFMAFVDRVLALQGDSPINKFSLNVKTGVDPARVDRWICNVLRRGVSHLYLYMDFEEEYSLPYQISVSKTLVELNTGHGVDLYSWGDDMFLPMLKTLILESVWFGRGQFQTLLPACPVLEELALVDMEWRDRDEILSSPSLKRLKITSEDGCLGTFSFDTPNLVFLDYYDLVAEDYPVVNLKSLDEVTISLALTADRIHQARDNVWKLFHGIRNAKTYHISPVTFEVLSLCCGTMPVFKNLTVLNIRSVMQQGWQAMPLLLKNCPRLESLFLGGLLHNVTGKCGDVCDCISRKKKGRSLMSCPVKKIQVQGFRGTIRETHMIKHFLDYCPNLEEMEIIVEEKEATLFEIPKWLELVEDTLMHYNEMSTCTVNFRVLAPLYWRWTRK</sequence>
<evidence type="ECO:0000313" key="2">
    <source>
        <dbReference type="EMBL" id="EOA25420.1"/>
    </source>
</evidence>
<dbReference type="PROSITE" id="PS50181">
    <property type="entry name" value="FBOX"/>
    <property type="match status" value="1"/>
</dbReference>
<dbReference type="InterPro" id="IPR032675">
    <property type="entry name" value="LRR_dom_sf"/>
</dbReference>
<dbReference type="Pfam" id="PF00646">
    <property type="entry name" value="F-box"/>
    <property type="match status" value="1"/>
</dbReference>
<feature type="domain" description="F-box" evidence="1">
    <location>
        <begin position="7"/>
        <end position="55"/>
    </location>
</feature>
<dbReference type="STRING" id="81985.R0HJM5"/>
<dbReference type="SMART" id="SM00579">
    <property type="entry name" value="FBD"/>
    <property type="match status" value="1"/>
</dbReference>
<dbReference type="InterPro" id="IPR055411">
    <property type="entry name" value="LRR_FXL15/At3g58940/PEG3-like"/>
</dbReference>
<dbReference type="Proteomes" id="UP000029121">
    <property type="component" value="Unassembled WGS sequence"/>
</dbReference>
<dbReference type="SUPFAM" id="SSF81383">
    <property type="entry name" value="F-box domain"/>
    <property type="match status" value="1"/>
</dbReference>
<dbReference type="Gene3D" id="1.20.1280.50">
    <property type="match status" value="1"/>
</dbReference>
<dbReference type="EMBL" id="KB870809">
    <property type="protein sequence ID" value="EOA25420.1"/>
    <property type="molecule type" value="Genomic_DNA"/>
</dbReference>
<organism evidence="2 3">
    <name type="scientific">Capsella rubella</name>
    <dbReference type="NCBI Taxonomy" id="81985"/>
    <lineage>
        <taxon>Eukaryota</taxon>
        <taxon>Viridiplantae</taxon>
        <taxon>Streptophyta</taxon>
        <taxon>Embryophyta</taxon>
        <taxon>Tracheophyta</taxon>
        <taxon>Spermatophyta</taxon>
        <taxon>Magnoliopsida</taxon>
        <taxon>eudicotyledons</taxon>
        <taxon>Gunneridae</taxon>
        <taxon>Pentapetalae</taxon>
        <taxon>rosids</taxon>
        <taxon>malvids</taxon>
        <taxon>Brassicales</taxon>
        <taxon>Brassicaceae</taxon>
        <taxon>Camelineae</taxon>
        <taxon>Capsella</taxon>
    </lineage>
</organism>